<keyword evidence="5" id="KW-0408">Iron</keyword>
<dbReference type="PANTHER" id="PTHR10869:SF241">
    <property type="entry name" value="FE2OG DIOXYGENASE DOMAIN-CONTAINING PROTEIN"/>
    <property type="match status" value="1"/>
</dbReference>
<keyword evidence="2" id="KW-0479">Metal-binding</keyword>
<dbReference type="GO" id="GO:0004656">
    <property type="term" value="F:procollagen-proline 4-dioxygenase activity"/>
    <property type="evidence" value="ECO:0007669"/>
    <property type="project" value="TreeGrafter"/>
</dbReference>
<evidence type="ECO:0000259" key="6">
    <source>
        <dbReference type="SMART" id="SM00702"/>
    </source>
</evidence>
<evidence type="ECO:0000256" key="5">
    <source>
        <dbReference type="ARBA" id="ARBA00023004"/>
    </source>
</evidence>
<dbReference type="InterPro" id="IPR045054">
    <property type="entry name" value="P4HA-like"/>
</dbReference>
<dbReference type="SMART" id="SM00702">
    <property type="entry name" value="P4Hc"/>
    <property type="match status" value="1"/>
</dbReference>
<dbReference type="Gene3D" id="2.60.120.620">
    <property type="entry name" value="q2cbj1_9rhob like domain"/>
    <property type="match status" value="1"/>
</dbReference>
<comment type="caution">
    <text evidence="7">The sequence shown here is derived from an EMBL/GenBank/DDBJ whole genome shotgun (WGS) entry which is preliminary data.</text>
</comment>
<evidence type="ECO:0000256" key="1">
    <source>
        <dbReference type="ARBA" id="ARBA00001961"/>
    </source>
</evidence>
<evidence type="ECO:0000313" key="7">
    <source>
        <dbReference type="EMBL" id="PPQ90331.1"/>
    </source>
</evidence>
<dbReference type="GO" id="GO:0005506">
    <property type="term" value="F:iron ion binding"/>
    <property type="evidence" value="ECO:0007669"/>
    <property type="project" value="InterPro"/>
</dbReference>
<evidence type="ECO:0000256" key="3">
    <source>
        <dbReference type="ARBA" id="ARBA00022964"/>
    </source>
</evidence>
<name>A0A409XHY1_PSICY</name>
<dbReference type="InterPro" id="IPR044862">
    <property type="entry name" value="Pro_4_hyd_alph_FE2OG_OXY"/>
</dbReference>
<dbReference type="Proteomes" id="UP000283269">
    <property type="component" value="Unassembled WGS sequence"/>
</dbReference>
<dbReference type="SUPFAM" id="SSF51197">
    <property type="entry name" value="Clavaminate synthase-like"/>
    <property type="match status" value="1"/>
</dbReference>
<gene>
    <name evidence="7" type="ORF">CVT25_007733</name>
</gene>
<comment type="cofactor">
    <cofactor evidence="1">
        <name>L-ascorbate</name>
        <dbReference type="ChEBI" id="CHEBI:38290"/>
    </cofactor>
</comment>
<reference evidence="7 8" key="1">
    <citation type="journal article" date="2018" name="Evol. Lett.">
        <title>Horizontal gene cluster transfer increased hallucinogenic mushroom diversity.</title>
        <authorList>
            <person name="Reynolds H.T."/>
            <person name="Vijayakumar V."/>
            <person name="Gluck-Thaler E."/>
            <person name="Korotkin H.B."/>
            <person name="Matheny P.B."/>
            <person name="Slot J.C."/>
        </authorList>
    </citation>
    <scope>NUCLEOTIDE SEQUENCE [LARGE SCALE GENOMIC DNA]</scope>
    <source>
        <strain evidence="7 8">2631</strain>
    </source>
</reference>
<dbReference type="GO" id="GO:0031418">
    <property type="term" value="F:L-ascorbic acid binding"/>
    <property type="evidence" value="ECO:0007669"/>
    <property type="project" value="InterPro"/>
</dbReference>
<organism evidence="7 8">
    <name type="scientific">Psilocybe cyanescens</name>
    <dbReference type="NCBI Taxonomy" id="93625"/>
    <lineage>
        <taxon>Eukaryota</taxon>
        <taxon>Fungi</taxon>
        <taxon>Dikarya</taxon>
        <taxon>Basidiomycota</taxon>
        <taxon>Agaricomycotina</taxon>
        <taxon>Agaricomycetes</taxon>
        <taxon>Agaricomycetidae</taxon>
        <taxon>Agaricales</taxon>
        <taxon>Agaricineae</taxon>
        <taxon>Strophariaceae</taxon>
        <taxon>Psilocybe</taxon>
    </lineage>
</organism>
<proteinExistence type="predicted"/>
<accession>A0A409XHY1</accession>
<dbReference type="InParanoid" id="A0A409XHY1"/>
<dbReference type="InterPro" id="IPR006620">
    <property type="entry name" value="Pro_4_hyd_alph"/>
</dbReference>
<evidence type="ECO:0000256" key="4">
    <source>
        <dbReference type="ARBA" id="ARBA00023002"/>
    </source>
</evidence>
<keyword evidence="3" id="KW-0223">Dioxygenase</keyword>
<dbReference type="GO" id="GO:0005783">
    <property type="term" value="C:endoplasmic reticulum"/>
    <property type="evidence" value="ECO:0007669"/>
    <property type="project" value="TreeGrafter"/>
</dbReference>
<dbReference type="STRING" id="93625.A0A409XHY1"/>
<dbReference type="Pfam" id="PF13640">
    <property type="entry name" value="2OG-FeII_Oxy_3"/>
    <property type="match status" value="1"/>
</dbReference>
<dbReference type="EMBL" id="NHYD01001644">
    <property type="protein sequence ID" value="PPQ90331.1"/>
    <property type="molecule type" value="Genomic_DNA"/>
</dbReference>
<dbReference type="AlphaFoldDB" id="A0A409XHY1"/>
<keyword evidence="4" id="KW-0560">Oxidoreductase</keyword>
<keyword evidence="8" id="KW-1185">Reference proteome</keyword>
<dbReference type="OrthoDB" id="69177at2759"/>
<protein>
    <recommendedName>
        <fullName evidence="6">Prolyl 4-hydroxylase alpha subunit domain-containing protein</fullName>
    </recommendedName>
</protein>
<evidence type="ECO:0000313" key="8">
    <source>
        <dbReference type="Proteomes" id="UP000283269"/>
    </source>
</evidence>
<evidence type="ECO:0000256" key="2">
    <source>
        <dbReference type="ARBA" id="ARBA00022723"/>
    </source>
</evidence>
<feature type="domain" description="Prolyl 4-hydroxylase alpha subunit" evidence="6">
    <location>
        <begin position="27"/>
        <end position="226"/>
    </location>
</feature>
<dbReference type="PANTHER" id="PTHR10869">
    <property type="entry name" value="PROLYL 4-HYDROXYLASE ALPHA SUBUNIT"/>
    <property type="match status" value="1"/>
</dbReference>
<sequence>MTSSIEQIVAPIFDFSNTPLANDYKGFYVKVLDDVFTPEECDELIALAESDQEWAQAAVHYGLLPNQNRVDIDYRNSLRILRFDHEAADKIYRRLLPYIQELVKIEAGGEWEGVVGRKGRVEGTWDLVGVNERLSFLRYENGHYFRPHCDGQLELPDGRCARATLQIYLGDDGVKGGATRILGPKGRYVDIEPKKGRVLIFQQRGLAHSGEDVIEGVKYTLRSDFMYRVTYPDDLEE</sequence>